<proteinExistence type="predicted"/>
<organism evidence="2 3">
    <name type="scientific">Trichinella britovi</name>
    <name type="common">Parasitic roundworm</name>
    <dbReference type="NCBI Taxonomy" id="45882"/>
    <lineage>
        <taxon>Eukaryota</taxon>
        <taxon>Metazoa</taxon>
        <taxon>Ecdysozoa</taxon>
        <taxon>Nematoda</taxon>
        <taxon>Enoplea</taxon>
        <taxon>Dorylaimia</taxon>
        <taxon>Trichinellida</taxon>
        <taxon>Trichinellidae</taxon>
        <taxon>Trichinella</taxon>
    </lineage>
</organism>
<keyword evidence="1" id="KW-1133">Transmembrane helix</keyword>
<evidence type="ECO:0000313" key="3">
    <source>
        <dbReference type="Proteomes" id="UP000054653"/>
    </source>
</evidence>
<dbReference type="AlphaFoldDB" id="A0A0V1CUF8"/>
<protein>
    <submittedName>
        <fullName evidence="2">Uncharacterized protein</fullName>
    </submittedName>
</protein>
<dbReference type="Proteomes" id="UP000054653">
    <property type="component" value="Unassembled WGS sequence"/>
</dbReference>
<keyword evidence="1" id="KW-0812">Transmembrane</keyword>
<dbReference type="EMBL" id="JYDI01000098">
    <property type="protein sequence ID" value="KRY52790.1"/>
    <property type="molecule type" value="Genomic_DNA"/>
</dbReference>
<dbReference type="OMA" id="SIRYSAR"/>
<accession>A0A0V1CUF8</accession>
<sequence length="174" mass="19748">MLHLTHRTLDVFRQLRHRFFWFIISGQCATWSNLAAVVGSGLLTRLLLVSVFAVTDTRPRDFLAYALFIFVKASAISNVNHPFTTATWSVQNKFHCTIFYFGDLSDTMLATSPPNLRRPCTCCTLLQLPGRTGRPSGADMEGTLTSPFQLFLRFQWREFQSVSPNRSDGVDAFF</sequence>
<comment type="caution">
    <text evidence="2">The sequence shown here is derived from an EMBL/GenBank/DDBJ whole genome shotgun (WGS) entry which is preliminary data.</text>
</comment>
<keyword evidence="1" id="KW-0472">Membrane</keyword>
<feature type="transmembrane region" description="Helical" evidence="1">
    <location>
        <begin position="20"/>
        <end position="42"/>
    </location>
</feature>
<keyword evidence="3" id="KW-1185">Reference proteome</keyword>
<feature type="transmembrane region" description="Helical" evidence="1">
    <location>
        <begin position="62"/>
        <end position="79"/>
    </location>
</feature>
<name>A0A0V1CUF8_TRIBR</name>
<dbReference type="STRING" id="45882.A0A0V1CUF8"/>
<reference evidence="2 3" key="1">
    <citation type="submission" date="2015-01" db="EMBL/GenBank/DDBJ databases">
        <title>Evolution of Trichinella species and genotypes.</title>
        <authorList>
            <person name="Korhonen P.K."/>
            <person name="Edoardo P."/>
            <person name="Giuseppe L.R."/>
            <person name="Gasser R.B."/>
        </authorList>
    </citation>
    <scope>NUCLEOTIDE SEQUENCE [LARGE SCALE GENOMIC DNA]</scope>
    <source>
        <strain evidence="2">ISS120</strain>
    </source>
</reference>
<evidence type="ECO:0000256" key="1">
    <source>
        <dbReference type="SAM" id="Phobius"/>
    </source>
</evidence>
<dbReference type="OrthoDB" id="5920592at2759"/>
<gene>
    <name evidence="2" type="ORF">T03_9737</name>
</gene>
<evidence type="ECO:0000313" key="2">
    <source>
        <dbReference type="EMBL" id="KRY52790.1"/>
    </source>
</evidence>